<organism evidence="1 2">
    <name type="scientific">Cavenderia fasciculata</name>
    <name type="common">Slime mold</name>
    <name type="synonym">Dictyostelium fasciculatum</name>
    <dbReference type="NCBI Taxonomy" id="261658"/>
    <lineage>
        <taxon>Eukaryota</taxon>
        <taxon>Amoebozoa</taxon>
        <taxon>Evosea</taxon>
        <taxon>Eumycetozoa</taxon>
        <taxon>Dictyostelia</taxon>
        <taxon>Acytosteliales</taxon>
        <taxon>Cavenderiaceae</taxon>
        <taxon>Cavenderia</taxon>
    </lineage>
</organism>
<dbReference type="AlphaFoldDB" id="F4PHX5"/>
<name>F4PHX5_CACFS</name>
<reference evidence="2" key="1">
    <citation type="journal article" date="2011" name="Genome Res.">
        <title>Phylogeny-wide analysis of social amoeba genomes highlights ancient origins for complex intercellular communication.</title>
        <authorList>
            <person name="Heidel A.J."/>
            <person name="Lawal H.M."/>
            <person name="Felder M."/>
            <person name="Schilde C."/>
            <person name="Helps N.R."/>
            <person name="Tunggal B."/>
            <person name="Rivero F."/>
            <person name="John U."/>
            <person name="Schleicher M."/>
            <person name="Eichinger L."/>
            <person name="Platzer M."/>
            <person name="Noegel A.A."/>
            <person name="Schaap P."/>
            <person name="Gloeckner G."/>
        </authorList>
    </citation>
    <scope>NUCLEOTIDE SEQUENCE [LARGE SCALE GENOMIC DNA]</scope>
    <source>
        <strain evidence="2">SH3</strain>
    </source>
</reference>
<protein>
    <submittedName>
        <fullName evidence="1">Uncharacterized protein</fullName>
    </submittedName>
</protein>
<evidence type="ECO:0000313" key="2">
    <source>
        <dbReference type="Proteomes" id="UP000007797"/>
    </source>
</evidence>
<proteinExistence type="predicted"/>
<sequence>MSKLFNKTKLVLENRTPLSKDKSFRNENFNKTTIPVDFIDRSGKSEKQIKREQYKLLKNKKPKSKITFQAKDRNYYNDDDIIANDININNDS</sequence>
<dbReference type="Proteomes" id="UP000007797">
    <property type="component" value="Unassembled WGS sequence"/>
</dbReference>
<dbReference type="GeneID" id="14877015"/>
<gene>
    <name evidence="1" type="ORF">DFA_03558</name>
</gene>
<accession>F4PHX5</accession>
<dbReference type="RefSeq" id="XP_004363160.1">
    <property type="nucleotide sequence ID" value="XM_004363103.1"/>
</dbReference>
<dbReference type="EMBL" id="GL883006">
    <property type="protein sequence ID" value="EGG25309.1"/>
    <property type="molecule type" value="Genomic_DNA"/>
</dbReference>
<keyword evidence="2" id="KW-1185">Reference proteome</keyword>
<dbReference type="KEGG" id="dfa:DFA_03558"/>
<evidence type="ECO:0000313" key="1">
    <source>
        <dbReference type="EMBL" id="EGG25309.1"/>
    </source>
</evidence>